<gene>
    <name evidence="2" type="ORF">SAMN05444339_10422</name>
</gene>
<evidence type="ECO:0000313" key="3">
    <source>
        <dbReference type="Proteomes" id="UP000183987"/>
    </source>
</evidence>
<dbReference type="Proteomes" id="UP000183987">
    <property type="component" value="Unassembled WGS sequence"/>
</dbReference>
<dbReference type="AlphaFoldDB" id="A0A1M4ZKZ2"/>
<proteinExistence type="predicted"/>
<evidence type="ECO:0000313" key="2">
    <source>
        <dbReference type="EMBL" id="SHF18477.1"/>
    </source>
</evidence>
<feature type="transmembrane region" description="Helical" evidence="1">
    <location>
        <begin position="20"/>
        <end position="44"/>
    </location>
</feature>
<dbReference type="RefSeq" id="WP_072857081.1">
    <property type="nucleotide sequence ID" value="NZ_FQUE01000004.1"/>
</dbReference>
<organism evidence="2 3">
    <name type="scientific">Loktanella atrilutea</name>
    <dbReference type="NCBI Taxonomy" id="366533"/>
    <lineage>
        <taxon>Bacteria</taxon>
        <taxon>Pseudomonadati</taxon>
        <taxon>Pseudomonadota</taxon>
        <taxon>Alphaproteobacteria</taxon>
        <taxon>Rhodobacterales</taxon>
        <taxon>Roseobacteraceae</taxon>
        <taxon>Loktanella</taxon>
    </lineage>
</organism>
<dbReference type="EMBL" id="FQUE01000004">
    <property type="protein sequence ID" value="SHF18477.1"/>
    <property type="molecule type" value="Genomic_DNA"/>
</dbReference>
<keyword evidence="1" id="KW-0812">Transmembrane</keyword>
<dbReference type="STRING" id="366533.SAMN05444339_10422"/>
<evidence type="ECO:0000256" key="1">
    <source>
        <dbReference type="SAM" id="Phobius"/>
    </source>
</evidence>
<sequence>MTPEIVRDLHPPRLPADFVALGWSDLLAAFGVGLVLAGLVLIVLQPLLRPRTRPARLNDRIAAAAALPGDRRLLALSALLTERGQPLPDDLRHALYAGTPYDPARAEALLRRPREVAHV</sequence>
<name>A0A1M4ZKZ2_LOKAT</name>
<accession>A0A1M4ZKZ2</accession>
<reference evidence="3" key="1">
    <citation type="submission" date="2016-11" db="EMBL/GenBank/DDBJ databases">
        <authorList>
            <person name="Varghese N."/>
            <person name="Submissions S."/>
        </authorList>
    </citation>
    <scope>NUCLEOTIDE SEQUENCE [LARGE SCALE GENOMIC DNA]</scope>
    <source>
        <strain evidence="3">DSM 29326</strain>
    </source>
</reference>
<keyword evidence="3" id="KW-1185">Reference proteome</keyword>
<keyword evidence="1" id="KW-1133">Transmembrane helix</keyword>
<protein>
    <submittedName>
        <fullName evidence="2">Uncharacterized protein</fullName>
    </submittedName>
</protein>
<keyword evidence="1" id="KW-0472">Membrane</keyword>